<dbReference type="PATRIC" id="fig|797209.4.peg.2245"/>
<evidence type="ECO:0000256" key="1">
    <source>
        <dbReference type="SAM" id="MobiDB-lite"/>
    </source>
</evidence>
<dbReference type="InterPro" id="IPR055768">
    <property type="entry name" value="DUF7344"/>
</dbReference>
<feature type="region of interest" description="Disordered" evidence="1">
    <location>
        <begin position="1"/>
        <end position="22"/>
    </location>
</feature>
<evidence type="ECO:0000259" key="2">
    <source>
        <dbReference type="Pfam" id="PF24035"/>
    </source>
</evidence>
<feature type="compositionally biased region" description="Basic and acidic residues" evidence="1">
    <location>
        <begin position="9"/>
        <end position="18"/>
    </location>
</feature>
<proteinExistence type="predicted"/>
<dbReference type="OrthoDB" id="21363at2157"/>
<reference evidence="4" key="2">
    <citation type="submission" date="2016-11" db="EMBL/GenBank/DDBJ databases">
        <authorList>
            <person name="Jaros S."/>
            <person name="Januszkiewicz K."/>
            <person name="Wedrychowicz H."/>
        </authorList>
    </citation>
    <scope>NUCLEOTIDE SEQUENCE [LARGE SCALE GENOMIC DNA]</scope>
    <source>
        <strain evidence="4">DX253</strain>
    </source>
</reference>
<dbReference type="EMBL" id="FRAN01000003">
    <property type="protein sequence ID" value="SHK88006.1"/>
    <property type="molecule type" value="Genomic_DNA"/>
</dbReference>
<gene>
    <name evidence="4" type="ORF">SAMN05444342_2490</name>
    <name evidence="3" type="ORF">ZOD2009_11420</name>
</gene>
<dbReference type="Proteomes" id="UP000184203">
    <property type="component" value="Unassembled WGS sequence"/>
</dbReference>
<evidence type="ECO:0000313" key="5">
    <source>
        <dbReference type="Proteomes" id="UP000003751"/>
    </source>
</evidence>
<dbReference type="Proteomes" id="UP000003751">
    <property type="component" value="Unassembled WGS sequence"/>
</dbReference>
<feature type="domain" description="DUF7344" evidence="2">
    <location>
        <begin position="31"/>
        <end position="102"/>
    </location>
</feature>
<accession>E7QU04</accession>
<evidence type="ECO:0000313" key="6">
    <source>
        <dbReference type="Proteomes" id="UP000184203"/>
    </source>
</evidence>
<reference evidence="3 5" key="1">
    <citation type="journal article" date="2014" name="ISME J.">
        <title>Trehalose/2-sulfotrehalose biosynthesis and glycine-betaine uptake are widely spread mechanisms for osmoadaptation in the Halobacteriales.</title>
        <authorList>
            <person name="Youssef N.H."/>
            <person name="Savage-Ashlock K.N."/>
            <person name="McCully A.L."/>
            <person name="Luedtke B."/>
            <person name="Shaw E.I."/>
            <person name="Hoff W.D."/>
            <person name="Elshahed M.S."/>
        </authorList>
    </citation>
    <scope>NUCLEOTIDE SEQUENCE [LARGE SCALE GENOMIC DNA]</scope>
    <source>
        <strain evidence="3 5">DX253</strain>
    </source>
</reference>
<dbReference type="Pfam" id="PF24035">
    <property type="entry name" value="DUF7344"/>
    <property type="match status" value="1"/>
</dbReference>
<evidence type="ECO:0000313" key="4">
    <source>
        <dbReference type="EMBL" id="SHK88006.1"/>
    </source>
</evidence>
<reference evidence="6" key="3">
    <citation type="submission" date="2016-11" db="EMBL/GenBank/DDBJ databases">
        <authorList>
            <person name="Varghese N."/>
            <person name="Submissions S."/>
        </authorList>
    </citation>
    <scope>NUCLEOTIDE SEQUENCE [LARGE SCALE GENOMIC DNA]</scope>
    <source>
        <strain evidence="6">DX253</strain>
    </source>
</reference>
<organism evidence="3 5">
    <name type="scientific">Haladaptatus paucihalophilus DX253</name>
    <dbReference type="NCBI Taxonomy" id="797209"/>
    <lineage>
        <taxon>Archaea</taxon>
        <taxon>Methanobacteriati</taxon>
        <taxon>Methanobacteriota</taxon>
        <taxon>Stenosarchaea group</taxon>
        <taxon>Halobacteria</taxon>
        <taxon>Halobacteriales</taxon>
        <taxon>Haladaptataceae</taxon>
        <taxon>Haladaptatus</taxon>
    </lineage>
</organism>
<evidence type="ECO:0000313" key="3">
    <source>
        <dbReference type="EMBL" id="EFW92083.1"/>
    </source>
</evidence>
<dbReference type="SUPFAM" id="SSF46785">
    <property type="entry name" value="Winged helix' DNA-binding domain"/>
    <property type="match status" value="1"/>
</dbReference>
<protein>
    <recommendedName>
        <fullName evidence="2">DUF7344 domain-containing protein</fullName>
    </recommendedName>
</protein>
<dbReference type="InterPro" id="IPR036388">
    <property type="entry name" value="WH-like_DNA-bd_sf"/>
</dbReference>
<dbReference type="Gene3D" id="1.10.10.10">
    <property type="entry name" value="Winged helix-like DNA-binding domain superfamily/Winged helix DNA-binding domain"/>
    <property type="match status" value="1"/>
</dbReference>
<dbReference type="InterPro" id="IPR036390">
    <property type="entry name" value="WH_DNA-bd_sf"/>
</dbReference>
<dbReference type="AlphaFoldDB" id="E7QU04"/>
<keyword evidence="6" id="KW-1185">Reference proteome</keyword>
<name>E7QU04_HALPU</name>
<dbReference type="RefSeq" id="WP_007979854.1">
    <property type="nucleotide sequence ID" value="NZ_AEMG01000009.1"/>
</dbReference>
<sequence>MPSAPKRLTNRELAERSHSTSRSDVPLNVLFRILSDRVRRRLLLLLSSGDGWISIDELADELLAERDATSRESLLVALHHTHLPQMADAGLLAYDSETDAVRYRSDARLERLLDEITAFDG</sequence>
<dbReference type="EMBL" id="AEMG01000009">
    <property type="protein sequence ID" value="EFW92083.1"/>
    <property type="molecule type" value="Genomic_DNA"/>
</dbReference>